<feature type="region of interest" description="Disordered" evidence="1">
    <location>
        <begin position="1"/>
        <end position="44"/>
    </location>
</feature>
<accession>A0ABV0SQD4</accession>
<comment type="caution">
    <text evidence="2">The sequence shown here is derived from an EMBL/GenBank/DDBJ whole genome shotgun (WGS) entry which is preliminary data.</text>
</comment>
<dbReference type="EMBL" id="JAHRIQ010004455">
    <property type="protein sequence ID" value="MEQ2222804.1"/>
    <property type="molecule type" value="Genomic_DNA"/>
</dbReference>
<evidence type="ECO:0000313" key="2">
    <source>
        <dbReference type="EMBL" id="MEQ2222804.1"/>
    </source>
</evidence>
<keyword evidence="3" id="KW-1185">Reference proteome</keyword>
<organism evidence="2 3">
    <name type="scientific">Ilyodon furcidens</name>
    <name type="common">goldbreast splitfin</name>
    <dbReference type="NCBI Taxonomy" id="33524"/>
    <lineage>
        <taxon>Eukaryota</taxon>
        <taxon>Metazoa</taxon>
        <taxon>Chordata</taxon>
        <taxon>Craniata</taxon>
        <taxon>Vertebrata</taxon>
        <taxon>Euteleostomi</taxon>
        <taxon>Actinopterygii</taxon>
        <taxon>Neopterygii</taxon>
        <taxon>Teleostei</taxon>
        <taxon>Neoteleostei</taxon>
        <taxon>Acanthomorphata</taxon>
        <taxon>Ovalentaria</taxon>
        <taxon>Atherinomorphae</taxon>
        <taxon>Cyprinodontiformes</taxon>
        <taxon>Goodeidae</taxon>
        <taxon>Ilyodon</taxon>
    </lineage>
</organism>
<protein>
    <submittedName>
        <fullName evidence="2">Uncharacterized protein</fullName>
    </submittedName>
</protein>
<dbReference type="Proteomes" id="UP001482620">
    <property type="component" value="Unassembled WGS sequence"/>
</dbReference>
<gene>
    <name evidence="2" type="ORF">ILYODFUR_030265</name>
</gene>
<proteinExistence type="predicted"/>
<evidence type="ECO:0000313" key="3">
    <source>
        <dbReference type="Proteomes" id="UP001482620"/>
    </source>
</evidence>
<name>A0ABV0SQD4_9TELE</name>
<evidence type="ECO:0000256" key="1">
    <source>
        <dbReference type="SAM" id="MobiDB-lite"/>
    </source>
</evidence>
<reference evidence="2 3" key="1">
    <citation type="submission" date="2021-06" db="EMBL/GenBank/DDBJ databases">
        <authorList>
            <person name="Palmer J.M."/>
        </authorList>
    </citation>
    <scope>NUCLEOTIDE SEQUENCE [LARGE SCALE GENOMIC DNA]</scope>
    <source>
        <strain evidence="3">if_2019</strain>
        <tissue evidence="2">Muscle</tissue>
    </source>
</reference>
<sequence length="159" mass="17721">MTEGTSQRDQAGRMGLVDGLPPLPAPIPGPVLEGSEDKLPPSLVPVPEEFVDKLSPLPVSVPEGCEDVPCLRRKSPRPHRRPQWFQPLCRRPADCRIGRGWLADRRTCRGRLADRRTCRGRPPGRPHELPAGSLCYVYVRSRVLATLSALPWIIKTHLT</sequence>